<comment type="similarity">
    <text evidence="1">Belongs to the cytochrome P450 family.</text>
</comment>
<proteinExistence type="inferred from homology"/>
<gene>
    <name evidence="2" type="ORF">ACFQV2_14735</name>
</gene>
<reference evidence="3" key="1">
    <citation type="journal article" date="2019" name="Int. J. Syst. Evol. Microbiol.">
        <title>The Global Catalogue of Microorganisms (GCM) 10K type strain sequencing project: providing services to taxonomists for standard genome sequencing and annotation.</title>
        <authorList>
            <consortium name="The Broad Institute Genomics Platform"/>
            <consortium name="The Broad Institute Genome Sequencing Center for Infectious Disease"/>
            <person name="Wu L."/>
            <person name="Ma J."/>
        </authorList>
    </citation>
    <scope>NUCLEOTIDE SEQUENCE [LARGE SCALE GENOMIC DNA]</scope>
    <source>
        <strain evidence="3">JCM 17695</strain>
    </source>
</reference>
<evidence type="ECO:0000256" key="1">
    <source>
        <dbReference type="ARBA" id="ARBA00010617"/>
    </source>
</evidence>
<dbReference type="InterPro" id="IPR017972">
    <property type="entry name" value="Cyt_P450_CS"/>
</dbReference>
<protein>
    <submittedName>
        <fullName evidence="2">Cytochrome P450</fullName>
    </submittedName>
</protein>
<evidence type="ECO:0000313" key="3">
    <source>
        <dbReference type="Proteomes" id="UP001596512"/>
    </source>
</evidence>
<dbReference type="SUPFAM" id="SSF48264">
    <property type="entry name" value="Cytochrome P450"/>
    <property type="match status" value="1"/>
</dbReference>
<name>A0ABW2TM69_9PSEU</name>
<comment type="caution">
    <text evidence="2">The sequence shown here is derived from an EMBL/GenBank/DDBJ whole genome shotgun (WGS) entry which is preliminary data.</text>
</comment>
<dbReference type="PROSITE" id="PS00086">
    <property type="entry name" value="CYTOCHROME_P450"/>
    <property type="match status" value="1"/>
</dbReference>
<dbReference type="PANTHER" id="PTHR46696">
    <property type="entry name" value="P450, PUTATIVE (EUROFUNG)-RELATED"/>
    <property type="match status" value="1"/>
</dbReference>
<evidence type="ECO:0000313" key="2">
    <source>
        <dbReference type="EMBL" id="MFC7614596.1"/>
    </source>
</evidence>
<organism evidence="2 3">
    <name type="scientific">Actinokineospora soli</name>
    <dbReference type="NCBI Taxonomy" id="1048753"/>
    <lineage>
        <taxon>Bacteria</taxon>
        <taxon>Bacillati</taxon>
        <taxon>Actinomycetota</taxon>
        <taxon>Actinomycetes</taxon>
        <taxon>Pseudonocardiales</taxon>
        <taxon>Pseudonocardiaceae</taxon>
        <taxon>Actinokineospora</taxon>
    </lineage>
</organism>
<dbReference type="Proteomes" id="UP001596512">
    <property type="component" value="Unassembled WGS sequence"/>
</dbReference>
<dbReference type="PANTHER" id="PTHR46696:SF1">
    <property type="entry name" value="CYTOCHROME P450 YJIB-RELATED"/>
    <property type="match status" value="1"/>
</dbReference>
<dbReference type="Gene3D" id="1.10.630.10">
    <property type="entry name" value="Cytochrome P450"/>
    <property type="match status" value="1"/>
</dbReference>
<accession>A0ABW2TM69</accession>
<keyword evidence="3" id="KW-1185">Reference proteome</keyword>
<dbReference type="EMBL" id="JBHTEY010000004">
    <property type="protein sequence ID" value="MFC7614596.1"/>
    <property type="molecule type" value="Genomic_DNA"/>
</dbReference>
<sequence>MTIADTALPPGLAWDAERGRLRVLTPALADLALRDPHIITGVDRSSPDMAKLVPAEDEAPSITGFFELWYTVNDDYQRFNTELRKVFTPRSAASYGGVFAELADRYLAAMPAEGDLAKHYLAPYLMNSTFAVVGVPESDWPNMTKVALLITHLFKQQLLGVTEHGAAERRAFETIMLYLKSLTDRLLEGDGDAPFLTAARELASGKRTTWPIAALIGQLLMAGIEPMIVGSAVAARDIWSDPALLAGLRDGSVDAGEVAEELMRRQPPFGYLFRFVSDPCDCFGVPLAPGTLIAIDIAAVNLAHTPAQSPVRGCPVRPSAVLTFGKGAHYCLGASSARLQVATGIHALVRRTPPVHIDPAAVRVDTSNNLKELRAVPYTTRPTTNGAGLP</sequence>
<dbReference type="InterPro" id="IPR036396">
    <property type="entry name" value="Cyt_P450_sf"/>
</dbReference>